<dbReference type="EMBL" id="JAYGHX010000005">
    <property type="protein sequence ID" value="MEA5391548.1"/>
    <property type="molecule type" value="Genomic_DNA"/>
</dbReference>
<evidence type="ECO:0000313" key="4">
    <source>
        <dbReference type="EMBL" id="MEA5391548.1"/>
    </source>
</evidence>
<evidence type="ECO:0000313" key="5">
    <source>
        <dbReference type="Proteomes" id="UP001304461"/>
    </source>
</evidence>
<evidence type="ECO:0000256" key="2">
    <source>
        <dbReference type="PROSITE-ProRule" id="PRU00169"/>
    </source>
</evidence>
<dbReference type="SMART" id="SM00448">
    <property type="entry name" value="REC"/>
    <property type="match status" value="1"/>
</dbReference>
<dbReference type="InterPro" id="IPR050595">
    <property type="entry name" value="Bact_response_regulator"/>
</dbReference>
<reference evidence="4 5" key="1">
    <citation type="submission" date="2023-12" db="EMBL/GenBank/DDBJ databases">
        <title>Baltic Sea Cyanobacteria.</title>
        <authorList>
            <person name="Delbaje E."/>
            <person name="Fewer D.P."/>
            <person name="Shishido T.K."/>
        </authorList>
    </citation>
    <scope>NUCLEOTIDE SEQUENCE [LARGE SCALE GENOMIC DNA]</scope>
    <source>
        <strain evidence="4 5">UHCC 0139</strain>
    </source>
</reference>
<gene>
    <name evidence="4" type="ORF">VB738_09800</name>
</gene>
<dbReference type="CDD" id="cd00156">
    <property type="entry name" value="REC"/>
    <property type="match status" value="1"/>
</dbReference>
<sequence length="159" mass="17326">MNSPLPLQGRSVQQAVVPIATQVVSGSDGPITARPTVSIVDDDPHIRAMVAEELADSGCEVVALTNGHGLETMLAEGGIDLVILDVQMPDCDGIECLRLLRSRGCTVPVVIFTSLNDPERRRQAQEAGADDYVLKHELLDRLPDLLERLLPMRSENRHL</sequence>
<dbReference type="SUPFAM" id="SSF52172">
    <property type="entry name" value="CheY-like"/>
    <property type="match status" value="1"/>
</dbReference>
<protein>
    <submittedName>
        <fullName evidence="4">Response regulator</fullName>
    </submittedName>
</protein>
<dbReference type="Gene3D" id="3.40.50.2300">
    <property type="match status" value="1"/>
</dbReference>
<dbReference type="PROSITE" id="PS50110">
    <property type="entry name" value="RESPONSE_REGULATORY"/>
    <property type="match status" value="1"/>
</dbReference>
<dbReference type="PANTHER" id="PTHR44591">
    <property type="entry name" value="STRESS RESPONSE REGULATOR PROTEIN 1"/>
    <property type="match status" value="1"/>
</dbReference>
<accession>A0ABU5RUT9</accession>
<dbReference type="InterPro" id="IPR001789">
    <property type="entry name" value="Sig_transdc_resp-reg_receiver"/>
</dbReference>
<dbReference type="RefSeq" id="WP_323305569.1">
    <property type="nucleotide sequence ID" value="NZ_JAYGHX010000005.1"/>
</dbReference>
<dbReference type="InterPro" id="IPR011006">
    <property type="entry name" value="CheY-like_superfamily"/>
</dbReference>
<evidence type="ECO:0000259" key="3">
    <source>
        <dbReference type="PROSITE" id="PS50110"/>
    </source>
</evidence>
<comment type="caution">
    <text evidence="4">The sequence shown here is derived from an EMBL/GenBank/DDBJ whole genome shotgun (WGS) entry which is preliminary data.</text>
</comment>
<dbReference type="PANTHER" id="PTHR44591:SF3">
    <property type="entry name" value="RESPONSE REGULATORY DOMAIN-CONTAINING PROTEIN"/>
    <property type="match status" value="1"/>
</dbReference>
<dbReference type="Pfam" id="PF00072">
    <property type="entry name" value="Response_reg"/>
    <property type="match status" value="1"/>
</dbReference>
<feature type="domain" description="Response regulatory" evidence="3">
    <location>
        <begin position="36"/>
        <end position="150"/>
    </location>
</feature>
<feature type="modified residue" description="4-aspartylphosphate" evidence="2">
    <location>
        <position position="85"/>
    </location>
</feature>
<keyword evidence="5" id="KW-1185">Reference proteome</keyword>
<name>A0ABU5RUT9_9CYAN</name>
<organism evidence="4 5">
    <name type="scientific">Cyanobium gracile UHCC 0139</name>
    <dbReference type="NCBI Taxonomy" id="3110308"/>
    <lineage>
        <taxon>Bacteria</taxon>
        <taxon>Bacillati</taxon>
        <taxon>Cyanobacteriota</taxon>
        <taxon>Cyanophyceae</taxon>
        <taxon>Synechococcales</taxon>
        <taxon>Prochlorococcaceae</taxon>
        <taxon>Cyanobium</taxon>
    </lineage>
</organism>
<evidence type="ECO:0000256" key="1">
    <source>
        <dbReference type="ARBA" id="ARBA00022553"/>
    </source>
</evidence>
<proteinExistence type="predicted"/>
<keyword evidence="1 2" id="KW-0597">Phosphoprotein</keyword>
<dbReference type="Proteomes" id="UP001304461">
    <property type="component" value="Unassembled WGS sequence"/>
</dbReference>